<keyword evidence="9" id="KW-1185">Reference proteome</keyword>
<feature type="domain" description="Nitroreductase" evidence="7">
    <location>
        <begin position="11"/>
        <end position="178"/>
    </location>
</feature>
<evidence type="ECO:0000259" key="7">
    <source>
        <dbReference type="Pfam" id="PF00881"/>
    </source>
</evidence>
<dbReference type="CDD" id="cd02140">
    <property type="entry name" value="Frm2-like"/>
    <property type="match status" value="1"/>
</dbReference>
<gene>
    <name evidence="8" type="ORF">BDV25DRAFT_116129</name>
</gene>
<dbReference type="InterPro" id="IPR033877">
    <property type="entry name" value="Frm2/Hbn1"/>
</dbReference>
<dbReference type="SUPFAM" id="SSF55469">
    <property type="entry name" value="FMN-dependent nitroreductase-like"/>
    <property type="match status" value="1"/>
</dbReference>
<evidence type="ECO:0000256" key="5">
    <source>
        <dbReference type="ARBA" id="ARBA00023002"/>
    </source>
</evidence>
<dbReference type="GO" id="GO:0005737">
    <property type="term" value="C:cytoplasm"/>
    <property type="evidence" value="ECO:0007669"/>
    <property type="project" value="UniProtKB-SubCell"/>
</dbReference>
<dbReference type="PANTHER" id="PTHR43035">
    <property type="entry name" value="FATTY ACID REPRESSION MUTANT PROTEIN 2-RELATED"/>
    <property type="match status" value="1"/>
</dbReference>
<accession>A0A5N6U6N2</accession>
<dbReference type="EMBL" id="ML742030">
    <property type="protein sequence ID" value="KAE8154305.1"/>
    <property type="molecule type" value="Genomic_DNA"/>
</dbReference>
<dbReference type="InterPro" id="IPR000415">
    <property type="entry name" value="Nitroreductase-like"/>
</dbReference>
<dbReference type="GO" id="GO:0016491">
    <property type="term" value="F:oxidoreductase activity"/>
    <property type="evidence" value="ECO:0007669"/>
    <property type="project" value="UniProtKB-KW"/>
</dbReference>
<dbReference type="Gene3D" id="3.40.109.10">
    <property type="entry name" value="NADH Oxidase"/>
    <property type="match status" value="1"/>
</dbReference>
<dbReference type="GO" id="GO:0005634">
    <property type="term" value="C:nucleus"/>
    <property type="evidence" value="ECO:0007669"/>
    <property type="project" value="UniProtKB-SubCell"/>
</dbReference>
<dbReference type="AlphaFoldDB" id="A0A5N6U6N2"/>
<dbReference type="Proteomes" id="UP000325780">
    <property type="component" value="Unassembled WGS sequence"/>
</dbReference>
<organism evidence="8 9">
    <name type="scientific">Aspergillus avenaceus</name>
    <dbReference type="NCBI Taxonomy" id="36643"/>
    <lineage>
        <taxon>Eukaryota</taxon>
        <taxon>Fungi</taxon>
        <taxon>Dikarya</taxon>
        <taxon>Ascomycota</taxon>
        <taxon>Pezizomycotina</taxon>
        <taxon>Eurotiomycetes</taxon>
        <taxon>Eurotiomycetidae</taxon>
        <taxon>Eurotiales</taxon>
        <taxon>Aspergillaceae</taxon>
        <taxon>Aspergillus</taxon>
        <taxon>Aspergillus subgen. Circumdati</taxon>
    </lineage>
</organism>
<dbReference type="FunFam" id="3.40.109.10:FF:000001">
    <property type="entry name" value="Nitroreductase family"/>
    <property type="match status" value="1"/>
</dbReference>
<keyword evidence="6" id="KW-0539">Nucleus</keyword>
<evidence type="ECO:0000313" key="9">
    <source>
        <dbReference type="Proteomes" id="UP000325780"/>
    </source>
</evidence>
<dbReference type="InterPro" id="IPR029479">
    <property type="entry name" value="Nitroreductase"/>
</dbReference>
<evidence type="ECO:0000256" key="2">
    <source>
        <dbReference type="ARBA" id="ARBA00004496"/>
    </source>
</evidence>
<keyword evidence="4" id="KW-0963">Cytoplasm</keyword>
<comment type="similarity">
    <text evidence="3">Belongs to the nitroreductase family.</text>
</comment>
<evidence type="ECO:0000256" key="3">
    <source>
        <dbReference type="ARBA" id="ARBA00007118"/>
    </source>
</evidence>
<evidence type="ECO:0000256" key="4">
    <source>
        <dbReference type="ARBA" id="ARBA00022490"/>
    </source>
</evidence>
<proteinExistence type="inferred from homology"/>
<evidence type="ECO:0000256" key="1">
    <source>
        <dbReference type="ARBA" id="ARBA00004123"/>
    </source>
</evidence>
<name>A0A5N6U6N2_ASPAV</name>
<dbReference type="Pfam" id="PF00881">
    <property type="entry name" value="Nitroreductase"/>
    <property type="match status" value="1"/>
</dbReference>
<dbReference type="PANTHER" id="PTHR43035:SF1">
    <property type="entry name" value="FATTY ACID REPRESSION MUTANT PROTEIN 2-RELATED"/>
    <property type="match status" value="1"/>
</dbReference>
<protein>
    <submittedName>
        <fullName evidence="8">Nitroreductase-like protein</fullName>
    </submittedName>
</protein>
<evidence type="ECO:0000313" key="8">
    <source>
        <dbReference type="EMBL" id="KAE8154305.1"/>
    </source>
</evidence>
<sequence>MSRSTALAALTARRSYYSLLRESPIPDSRIQSILSEVMHKTPSAFNSQSTRTVLLLKSEHDRLWSLTKDVLLERIGPERFQNSVAKLDSFKAAYGTVLFYEDQPTIAALKDKFALYKEHFEPWSEHTSGMHQLMTWVALEEEGFGANLQHYNPIIDDRVAGAFGIPTSWKLRAQLVFGLPDGARPAEKEKKPLQELMIVRGGGGVIHQHPVRL</sequence>
<reference evidence="8 9" key="1">
    <citation type="submission" date="2019-04" db="EMBL/GenBank/DDBJ databases">
        <title>Friends and foes A comparative genomics study of 23 Aspergillus species from section Flavi.</title>
        <authorList>
            <consortium name="DOE Joint Genome Institute"/>
            <person name="Kjaerbolling I."/>
            <person name="Vesth T."/>
            <person name="Frisvad J.C."/>
            <person name="Nybo J.L."/>
            <person name="Theobald S."/>
            <person name="Kildgaard S."/>
            <person name="Isbrandt T."/>
            <person name="Kuo A."/>
            <person name="Sato A."/>
            <person name="Lyhne E.K."/>
            <person name="Kogle M.E."/>
            <person name="Wiebenga A."/>
            <person name="Kun R.S."/>
            <person name="Lubbers R.J."/>
            <person name="Makela M.R."/>
            <person name="Barry K."/>
            <person name="Chovatia M."/>
            <person name="Clum A."/>
            <person name="Daum C."/>
            <person name="Haridas S."/>
            <person name="He G."/>
            <person name="LaButti K."/>
            <person name="Lipzen A."/>
            <person name="Mondo S."/>
            <person name="Riley R."/>
            <person name="Salamov A."/>
            <person name="Simmons B.A."/>
            <person name="Magnuson J.K."/>
            <person name="Henrissat B."/>
            <person name="Mortensen U.H."/>
            <person name="Larsen T.O."/>
            <person name="Devries R.P."/>
            <person name="Grigoriev I.V."/>
            <person name="Machida M."/>
            <person name="Baker S.E."/>
            <person name="Andersen M.R."/>
        </authorList>
    </citation>
    <scope>NUCLEOTIDE SEQUENCE [LARGE SCALE GENOMIC DNA]</scope>
    <source>
        <strain evidence="8 9">IBT 18842</strain>
    </source>
</reference>
<dbReference type="OrthoDB" id="2138173at2759"/>
<evidence type="ECO:0000256" key="6">
    <source>
        <dbReference type="ARBA" id="ARBA00023242"/>
    </source>
</evidence>
<dbReference type="GO" id="GO:0034599">
    <property type="term" value="P:cellular response to oxidative stress"/>
    <property type="evidence" value="ECO:0007669"/>
    <property type="project" value="InterPro"/>
</dbReference>
<keyword evidence="5" id="KW-0560">Oxidoreductase</keyword>
<comment type="subcellular location">
    <subcellularLocation>
        <location evidence="2">Cytoplasm</location>
    </subcellularLocation>
    <subcellularLocation>
        <location evidence="1">Nucleus</location>
    </subcellularLocation>
</comment>